<proteinExistence type="predicted"/>
<dbReference type="Proteomes" id="UP000182826">
    <property type="component" value="Unassembled WGS sequence"/>
</dbReference>
<accession>A0A1J7CNH9</accession>
<dbReference type="EMBL" id="MLFK01000004">
    <property type="protein sequence ID" value="OIV43064.1"/>
    <property type="molecule type" value="Genomic_DNA"/>
</dbReference>
<evidence type="ECO:0000313" key="3">
    <source>
        <dbReference type="EMBL" id="OIV43064.1"/>
    </source>
</evidence>
<evidence type="ECO:0000259" key="2">
    <source>
        <dbReference type="PROSITE" id="PS51820"/>
    </source>
</evidence>
<dbReference type="SUPFAM" id="SSF51126">
    <property type="entry name" value="Pectin lyase-like"/>
    <property type="match status" value="1"/>
</dbReference>
<dbReference type="PROSITE" id="PS51820">
    <property type="entry name" value="PA14"/>
    <property type="match status" value="1"/>
</dbReference>
<dbReference type="InterPro" id="IPR037524">
    <property type="entry name" value="PA14/GLEYA"/>
</dbReference>
<keyword evidence="1" id="KW-0732">Signal</keyword>
<feature type="domain" description="PA14" evidence="2">
    <location>
        <begin position="684"/>
        <end position="839"/>
    </location>
</feature>
<dbReference type="InterPro" id="IPR006626">
    <property type="entry name" value="PbH1"/>
</dbReference>
<comment type="caution">
    <text evidence="3">The sequence shown here is derived from an EMBL/GenBank/DDBJ whole genome shotgun (WGS) entry which is preliminary data.</text>
</comment>
<reference evidence="3 4" key="1">
    <citation type="submission" date="2016-10" db="EMBL/GenBank/DDBJ databases">
        <title>Draft Genome Sequence of Rhizobacteria Flavobacterium johnsoniae CI04.</title>
        <authorList>
            <person name="Bravo J.I."/>
            <person name="Lozano G.L."/>
            <person name="Handelsman J."/>
        </authorList>
    </citation>
    <scope>NUCLEOTIDE SEQUENCE [LARGE SCALE GENOMIC DNA]</scope>
    <source>
        <strain evidence="3 4">CI04</strain>
    </source>
</reference>
<dbReference type="Gene3D" id="2.160.20.10">
    <property type="entry name" value="Single-stranded right-handed beta-helix, Pectin lyase-like"/>
    <property type="match status" value="1"/>
</dbReference>
<dbReference type="SUPFAM" id="SSF56988">
    <property type="entry name" value="Anthrax protective antigen"/>
    <property type="match status" value="1"/>
</dbReference>
<name>A0A1J7CNH9_FLAJO</name>
<dbReference type="NCBIfam" id="NF033708">
    <property type="entry name" value="T9SS_Cterm_ChiA"/>
    <property type="match status" value="1"/>
</dbReference>
<protein>
    <recommendedName>
        <fullName evidence="2">PA14 domain-containing protein</fullName>
    </recommendedName>
</protein>
<evidence type="ECO:0000313" key="4">
    <source>
        <dbReference type="Proteomes" id="UP000182826"/>
    </source>
</evidence>
<gene>
    <name evidence="3" type="ORF">BKM63_05205</name>
</gene>
<feature type="signal peptide" evidence="1">
    <location>
        <begin position="1"/>
        <end position="18"/>
    </location>
</feature>
<feature type="chain" id="PRO_5009644529" description="PA14 domain-containing protein" evidence="1">
    <location>
        <begin position="19"/>
        <end position="1505"/>
    </location>
</feature>
<dbReference type="SMART" id="SM00710">
    <property type="entry name" value="PbH1"/>
    <property type="match status" value="9"/>
</dbReference>
<sequence length="1505" mass="163074">MKKTLLLFLFLLPFLGITQNIDFVQWNGSTDLAPTILNNYIVASNVTGAGFSNGNPTPTYDGIEGTNWPTGAINLGRYFQITLNPILDGRIVLNEILFNYKGNSAGYQIRYSKQADFSSPVTIANVTGAATNDTSTPGNLSGLNIAINAGERIYIRFYAYNGGGTWKLMNNNLLKLRGTIAQNPSPMNGTYIVGSAATASFPTLTSTVRALNAVGVSGAVNLLLDNTNYNISTGETFPLVINPYTGNTNYKVTFKPNTNRTVTIESTNSPSYTSTPAVFKLNGVDNVVFDGSNNGTTTKNLTIYNNNPINPKKSVIWIASENSTNGASNNEIKNLILRQYYRDDNISVGVFGGGTSEVGSDAQAANSNNTIQNVTFTKVGQAVYSTGSASALSSNWKIQNNVIGGTTTADKPFVGIYLSNMKDYEISGNTINGVEKNTTDYNPLHSGIIITGSSNGIISKNTINNINNSVGNGYCAGIYINSNNNSVYNNIISNVVSSNIGHGIYLNSGDNNKFYYNTVVMNNNSNPTGSSCLYIANGTNVAIKNNIFYSSQTNGTQYLINSNIAQSAITDFNNNAYYLSTTTSKFQNRLSTGSYTDLTSWMTAITAPKERSSIAVEPKFISTTDFHLAQNTTNSGIHAKGEPITGITITTDIDDEIRSTTTPDMGADEIIICEQGDQTSFGTNSWIGYVYKWTGNNAPNPALNDAPASATNVFIGNVTEPAQFDRNVGAGAVRGVTTNICGTPPVDKFFVRYKMKTTTVAGIYNFTVAGDDGIRLYIDGTLVVGRWNDHSYLADAVQYTLTAASHEFVLEYYENAGSARTTISYGIVQGDQNLPYGNKVWNVYGFTQNNLALENIKSSYAGSYVDSNLNVDTQTFWNKTQSPSSYSGWQGAPIPVDNFTVSYRRQGFPCGSYQIQLVNCDDVGEIYLDGTSIYLQNGYTTALTNVGTYPLNSASKIEIRLREDGGDANVAVKFVSVPNIYDGTSTPTSGTAITIARSNVILGSDVSVCSCTIQDGAKLTVPKDKTLTVDDALIFEGTGKILISNGGSLLQNNTTSSAFQGGTASFEMQRSTSTRRYDYTYWSSPLTLASGFTLKKMSPNTLADKYTSYDPNASWVIRNADLSVMIPGEGYSVRGPQNFDITTPATQTASFIGVPNNGDVVKTTVQNKFNLLGNPYPSAIDGYKLINDTKIGTVYLWTHNTPPANDGTSNKYKYSSSDYASFNLSGGIKTGGNTSLPTRYIAAGQGFFAAPTTTSITYTNSMRVGGSNSTFYKTEKTNDLERNRIWLNLSNAEGAFKQTLVGYIEGATNSWDLNFDAVGFNGNSYVDFYSINENTILSIQGRALPFEKSDVVPLGYKVTVAGDFTISIDQVDGFFGDQEVYLEDKKTGIISNLKTGNYTFKTEIGTFKDRFTLRYTNKTLGTDDFENVDGGLLVSVKDKVIKVTSVKENIKEVNLFDISGRLIYQKVKVGTTELSISNLQSSDQILLVKVILENDYTTTKKVIFK</sequence>
<dbReference type="InterPro" id="IPR011050">
    <property type="entry name" value="Pectin_lyase_fold/virulence"/>
</dbReference>
<dbReference type="InterPro" id="IPR012334">
    <property type="entry name" value="Pectin_lyas_fold"/>
</dbReference>
<keyword evidence="4" id="KW-1185">Reference proteome</keyword>
<evidence type="ECO:0000256" key="1">
    <source>
        <dbReference type="SAM" id="SignalP"/>
    </source>
</evidence>
<dbReference type="OrthoDB" id="1652165at2"/>
<organism evidence="3 4">
    <name type="scientific">Flavobacterium johnsoniae</name>
    <name type="common">Cytophaga johnsonae</name>
    <dbReference type="NCBI Taxonomy" id="986"/>
    <lineage>
        <taxon>Bacteria</taxon>
        <taxon>Pseudomonadati</taxon>
        <taxon>Bacteroidota</taxon>
        <taxon>Flavobacteriia</taxon>
        <taxon>Flavobacteriales</taxon>
        <taxon>Flavobacteriaceae</taxon>
        <taxon>Flavobacterium</taxon>
    </lineage>
</organism>
<dbReference type="RefSeq" id="WP_071635585.1">
    <property type="nucleotide sequence ID" value="NZ_MLFK01000004.1"/>
</dbReference>